<dbReference type="AlphaFoldDB" id="A0ABD3IHU6"/>
<evidence type="ECO:0000313" key="1">
    <source>
        <dbReference type="EMBL" id="KAL3701757.1"/>
    </source>
</evidence>
<comment type="caution">
    <text evidence="1">The sequence shown here is derived from an EMBL/GenBank/DDBJ whole genome shotgun (WGS) entry which is preliminary data.</text>
</comment>
<dbReference type="Proteomes" id="UP001633002">
    <property type="component" value="Unassembled WGS sequence"/>
</dbReference>
<protein>
    <submittedName>
        <fullName evidence="1">Uncharacterized protein</fullName>
    </submittedName>
</protein>
<proteinExistence type="predicted"/>
<gene>
    <name evidence="1" type="ORF">R1sor_019779</name>
</gene>
<reference evidence="1 2" key="1">
    <citation type="submission" date="2024-09" db="EMBL/GenBank/DDBJ databases">
        <title>Chromosome-scale assembly of Riccia sorocarpa.</title>
        <authorList>
            <person name="Paukszto L."/>
        </authorList>
    </citation>
    <scope>NUCLEOTIDE SEQUENCE [LARGE SCALE GENOMIC DNA]</scope>
    <source>
        <strain evidence="1">LP-2024</strain>
        <tissue evidence="1">Aerial parts of the thallus</tissue>
    </source>
</reference>
<organism evidence="1 2">
    <name type="scientific">Riccia sorocarpa</name>
    <dbReference type="NCBI Taxonomy" id="122646"/>
    <lineage>
        <taxon>Eukaryota</taxon>
        <taxon>Viridiplantae</taxon>
        <taxon>Streptophyta</taxon>
        <taxon>Embryophyta</taxon>
        <taxon>Marchantiophyta</taxon>
        <taxon>Marchantiopsida</taxon>
        <taxon>Marchantiidae</taxon>
        <taxon>Marchantiales</taxon>
        <taxon>Ricciaceae</taxon>
        <taxon>Riccia</taxon>
    </lineage>
</organism>
<dbReference type="EMBL" id="JBJQOH010000001">
    <property type="protein sequence ID" value="KAL3701757.1"/>
    <property type="molecule type" value="Genomic_DNA"/>
</dbReference>
<keyword evidence="2" id="KW-1185">Reference proteome</keyword>
<evidence type="ECO:0000313" key="2">
    <source>
        <dbReference type="Proteomes" id="UP001633002"/>
    </source>
</evidence>
<sequence>MAVSIIFSQTVRALDFERFYDNFVAHSCGSFGCCFLTLMFLVGKAENAEIDTAYLVGVMDLQKSNLFSSVSCYSVLSNPCPCMTIDLSLFISMHQWIQELVKMGYEPSLPTPINIAIQAIPAKNVHALIQELDLTVVNANKEVENESDQPENENQATLLLECLDSQQRSQHMSVVVWLLDDVWLAAKVLLLQRKLCHVTFD</sequence>
<accession>A0ABD3IHU6</accession>
<name>A0ABD3IHU6_9MARC</name>